<feature type="transmembrane region" description="Helical" evidence="1">
    <location>
        <begin position="85"/>
        <end position="109"/>
    </location>
</feature>
<keyword evidence="1" id="KW-0472">Membrane</keyword>
<feature type="transmembrane region" description="Helical" evidence="1">
    <location>
        <begin position="23"/>
        <end position="43"/>
    </location>
</feature>
<protein>
    <recommendedName>
        <fullName evidence="4">Two pore domain potassium channel family protein</fullName>
    </recommendedName>
</protein>
<reference evidence="2 3" key="1">
    <citation type="journal article" date="2011" name="J. Bacteriol.">
        <title>Complete genome sequence of seawater bacterium Glaciecola nitratireducens FR1064T.</title>
        <authorList>
            <person name="Bian F."/>
            <person name="Qin Q.L."/>
            <person name="Xie B.B."/>
            <person name="Shu Y.L."/>
            <person name="Zhang X.Y."/>
            <person name="Yu Y."/>
            <person name="Chen B."/>
            <person name="Chen X.L."/>
            <person name="Zhou B.C."/>
            <person name="Zhang Y.Z."/>
        </authorList>
    </citation>
    <scope>NUCLEOTIDE SEQUENCE [LARGE SCALE GENOMIC DNA]</scope>
    <source>
        <strain evidence="3">JCM 12485 / KCTC 12276 / FR1064</strain>
    </source>
</reference>
<keyword evidence="1" id="KW-0812">Transmembrane</keyword>
<gene>
    <name evidence="2" type="ordered locus">GNIT_1298</name>
</gene>
<dbReference type="STRING" id="1085623.GNIT_1298"/>
<dbReference type="Gene3D" id="1.10.287.70">
    <property type="match status" value="1"/>
</dbReference>
<dbReference type="KEGG" id="gni:GNIT_1298"/>
<evidence type="ECO:0000256" key="1">
    <source>
        <dbReference type="SAM" id="Phobius"/>
    </source>
</evidence>
<dbReference type="OrthoDB" id="5784570at2"/>
<keyword evidence="1" id="KW-1133">Transmembrane helix</keyword>
<dbReference type="HOGENOM" id="CLU_1591889_0_0_6"/>
<evidence type="ECO:0000313" key="2">
    <source>
        <dbReference type="EMBL" id="AEP29422.1"/>
    </source>
</evidence>
<dbReference type="eggNOG" id="ENOG503050U">
    <property type="taxonomic scope" value="Bacteria"/>
</dbReference>
<proteinExistence type="predicted"/>
<evidence type="ECO:0008006" key="4">
    <source>
        <dbReference type="Google" id="ProtNLM"/>
    </source>
</evidence>
<dbReference type="Proteomes" id="UP000009282">
    <property type="component" value="Chromosome"/>
</dbReference>
<keyword evidence="3" id="KW-1185">Reference proteome</keyword>
<organism evidence="2 3">
    <name type="scientific">Glaciecola nitratireducens (strain JCM 12485 / KCTC 12276 / FR1064)</name>
    <dbReference type="NCBI Taxonomy" id="1085623"/>
    <lineage>
        <taxon>Bacteria</taxon>
        <taxon>Pseudomonadati</taxon>
        <taxon>Pseudomonadota</taxon>
        <taxon>Gammaproteobacteria</taxon>
        <taxon>Alteromonadales</taxon>
        <taxon>Alteromonadaceae</taxon>
        <taxon>Brumicola</taxon>
    </lineage>
</organism>
<dbReference type="EMBL" id="CP003060">
    <property type="protein sequence ID" value="AEP29422.1"/>
    <property type="molecule type" value="Genomic_DNA"/>
</dbReference>
<dbReference type="SUPFAM" id="SSF81324">
    <property type="entry name" value="Voltage-gated potassium channels"/>
    <property type="match status" value="1"/>
</dbReference>
<dbReference type="AlphaFoldDB" id="G4QL32"/>
<evidence type="ECO:0000313" key="3">
    <source>
        <dbReference type="Proteomes" id="UP000009282"/>
    </source>
</evidence>
<name>G4QL32_GLANF</name>
<accession>G4QL32</accession>
<sequence>MKHQGLRKKTQNYIKEVILYTPVVYMACLLVALWLLFSAGIYFGESDAPNTKITSYGKALYWGIAAFSTAGIADTPVNGMSILLGGIWIVIGSALFFGAIVASITTYFMRPLQRPSKQIIDTIEYNLEQLDELSIEELELLKKMTDSFIEHVENLKFEQEKHLNSRRKQTIRESKG</sequence>